<comment type="similarity">
    <text evidence="1">Belongs to the trichothecene O-acetyltransferase family.</text>
</comment>
<accession>A0A1V6UJM8</accession>
<dbReference type="GO" id="GO:0016407">
    <property type="term" value="F:acetyltransferase activity"/>
    <property type="evidence" value="ECO:0007669"/>
    <property type="project" value="InterPro"/>
</dbReference>
<dbReference type="PANTHER" id="PTHR42034:SF1">
    <property type="entry name" value="CONDENSATION DOMAIN-CONTAINING PROTEIN"/>
    <property type="match status" value="1"/>
</dbReference>
<name>A0A1V6UJM8_9EURO</name>
<dbReference type="Proteomes" id="UP000191500">
    <property type="component" value="Unassembled WGS sequence"/>
</dbReference>
<evidence type="ECO:0000313" key="3">
    <source>
        <dbReference type="EMBL" id="OQE38650.1"/>
    </source>
</evidence>
<evidence type="ECO:0000256" key="1">
    <source>
        <dbReference type="ARBA" id="ARBA00006439"/>
    </source>
</evidence>
<dbReference type="Pfam" id="PF07428">
    <property type="entry name" value="Tri3"/>
    <property type="match status" value="1"/>
</dbReference>
<evidence type="ECO:0008006" key="5">
    <source>
        <dbReference type="Google" id="ProtNLM"/>
    </source>
</evidence>
<dbReference type="EMBL" id="MDDG01000008">
    <property type="protein sequence ID" value="OQE38650.1"/>
    <property type="molecule type" value="Genomic_DNA"/>
</dbReference>
<dbReference type="PANTHER" id="PTHR42034">
    <property type="entry name" value="CHROMOSOME 7, WHOLE GENOME SHOTGUN SEQUENCE-RELATED"/>
    <property type="match status" value="1"/>
</dbReference>
<evidence type="ECO:0000256" key="2">
    <source>
        <dbReference type="ARBA" id="ARBA00022679"/>
    </source>
</evidence>
<dbReference type="Gene3D" id="3.30.559.10">
    <property type="entry name" value="Chloramphenicol acetyltransferase-like domain"/>
    <property type="match status" value="1"/>
</dbReference>
<comment type="caution">
    <text evidence="3">The sequence shown here is derived from an EMBL/GenBank/DDBJ whole genome shotgun (WGS) entry which is preliminary data.</text>
</comment>
<organism evidence="3 4">
    <name type="scientific">Penicillium coprophilum</name>
    <dbReference type="NCBI Taxonomy" id="36646"/>
    <lineage>
        <taxon>Eukaryota</taxon>
        <taxon>Fungi</taxon>
        <taxon>Dikarya</taxon>
        <taxon>Ascomycota</taxon>
        <taxon>Pezizomycotina</taxon>
        <taxon>Eurotiomycetes</taxon>
        <taxon>Eurotiomycetidae</taxon>
        <taxon>Eurotiales</taxon>
        <taxon>Aspergillaceae</taxon>
        <taxon>Penicillium</taxon>
    </lineage>
</organism>
<sequence length="498" mass="56019">MALYDEFAWTKTAYGRWERNIDEAEQFYTTLARRFEGTGRTFFAMTAHVSFSLSGEVGSLGPITALKNAWLQLRYDHPTIASWVEYDTKSNRCKKVYESFREDSITCRQAWLDETFRIISTSQTGKEWCNSDPPVPKLPTLFLITRENPTGNYQADVVLRSHHDIIDGIGSLHLLNNLFKYASLFLEKPDSPLPQFGDEWKTLSPPLRVAACIPASLDETQQTRIQKLSETNASIREGIEIAKLPFHKGQAVPGCHQRIELNLDLEQSKKLRHAIKDIGASVTHVYQAAIALVLRDLQDRGPNERKVRYINYALINERPLCKSPYSTPQHAAAVYHSVSGSSLVIDLVVPSAEDHTRNDKIKEDEFLEVIEQVKRYYLEIRDDKEHISLAPHYWALSTPAYPAGPDVPPVPAANDAPSVSISSMGVVDNILAPTHGQFELESPWVTGEELGTGLGLFLSTFRGCMCLSAAYNDAWHDKNEVAKFVRECNELVVRSLGL</sequence>
<keyword evidence="4" id="KW-1185">Reference proteome</keyword>
<dbReference type="AlphaFoldDB" id="A0A1V6UJM8"/>
<evidence type="ECO:0000313" key="4">
    <source>
        <dbReference type="Proteomes" id="UP000191500"/>
    </source>
</evidence>
<keyword evidence="2" id="KW-0808">Transferase</keyword>
<proteinExistence type="inferred from homology"/>
<reference evidence="4" key="1">
    <citation type="journal article" date="2017" name="Nat. Microbiol.">
        <title>Global analysis of biosynthetic gene clusters reveals vast potential of secondary metabolite production in Penicillium species.</title>
        <authorList>
            <person name="Nielsen J.C."/>
            <person name="Grijseels S."/>
            <person name="Prigent S."/>
            <person name="Ji B."/>
            <person name="Dainat J."/>
            <person name="Nielsen K.F."/>
            <person name="Frisvad J.C."/>
            <person name="Workman M."/>
            <person name="Nielsen J."/>
        </authorList>
    </citation>
    <scope>NUCLEOTIDE SEQUENCE [LARGE SCALE GENOMIC DNA]</scope>
    <source>
        <strain evidence="4">IBT 31321</strain>
    </source>
</reference>
<dbReference type="Gene3D" id="3.30.559.30">
    <property type="entry name" value="Nonribosomal peptide synthetase, condensation domain"/>
    <property type="match status" value="1"/>
</dbReference>
<dbReference type="InterPro" id="IPR023213">
    <property type="entry name" value="CAT-like_dom_sf"/>
</dbReference>
<gene>
    <name evidence="3" type="ORF">PENCOP_c008G02504</name>
</gene>
<protein>
    <recommendedName>
        <fullName evidence="5">Condensation domain-containing protein</fullName>
    </recommendedName>
</protein>
<dbReference type="InterPro" id="IPR009992">
    <property type="entry name" value="Tri3/Sat12/Sat16/Mac1"/>
</dbReference>
<dbReference type="GO" id="GO:0043386">
    <property type="term" value="P:mycotoxin biosynthetic process"/>
    <property type="evidence" value="ECO:0007669"/>
    <property type="project" value="InterPro"/>
</dbReference>